<dbReference type="CDD" id="cd06433">
    <property type="entry name" value="GT_2_WfgS_like"/>
    <property type="match status" value="1"/>
</dbReference>
<dbReference type="SUPFAM" id="SSF53448">
    <property type="entry name" value="Nucleotide-diphospho-sugar transferases"/>
    <property type="match status" value="1"/>
</dbReference>
<keyword evidence="2" id="KW-0328">Glycosyltransferase</keyword>
<dbReference type="InterPro" id="IPR001173">
    <property type="entry name" value="Glyco_trans_2-like"/>
</dbReference>
<dbReference type="PANTHER" id="PTHR43685">
    <property type="entry name" value="GLYCOSYLTRANSFERASE"/>
    <property type="match status" value="1"/>
</dbReference>
<dbReference type="GO" id="GO:0016757">
    <property type="term" value="F:glycosyltransferase activity"/>
    <property type="evidence" value="ECO:0007669"/>
    <property type="project" value="UniProtKB-KW"/>
</dbReference>
<organism evidence="2 3">
    <name type="scientific">Hymenobacter humi</name>
    <dbReference type="NCBI Taxonomy" id="1411620"/>
    <lineage>
        <taxon>Bacteria</taxon>
        <taxon>Pseudomonadati</taxon>
        <taxon>Bacteroidota</taxon>
        <taxon>Cytophagia</taxon>
        <taxon>Cytophagales</taxon>
        <taxon>Hymenobacteraceae</taxon>
        <taxon>Hymenobacter</taxon>
    </lineage>
</organism>
<dbReference type="PANTHER" id="PTHR43685:SF2">
    <property type="entry name" value="GLYCOSYLTRANSFERASE 2-LIKE DOMAIN-CONTAINING PROTEIN"/>
    <property type="match status" value="1"/>
</dbReference>
<keyword evidence="2" id="KW-0808">Transferase</keyword>
<sequence length="338" mass="38952">MKVKQKNLPKISIITPSYNQGNYLTETIDSVISQGYANYELIIIDAGSTDETLEVIRKYESWITYWVSEPDRGQSHAIQKGLEVATGDIINWLNSDDLLAPGAFNALAREFDLERYDVLCGNCDYFLNDLDHLDLRSERMGLGATVGDTFIRRKINQPSTFFKASVIKQLGIDEQFHFTMDLDLWYRYLLRAGQSRIVLSDTLLTYFRLHESSKTVALSPRFEGDVRKVFYNVLYSLNQPDALLAFMRRAVPDADFKPTRYQVGIPVEEISSFIRVNAWAALIYYNEIGDTASARESIKVARRYGQPFNLTLTRQFIKHYLLPRRLISWMGKRTAYCL</sequence>
<dbReference type="Gene3D" id="3.90.550.10">
    <property type="entry name" value="Spore Coat Polysaccharide Biosynthesis Protein SpsA, Chain A"/>
    <property type="match status" value="1"/>
</dbReference>
<protein>
    <submittedName>
        <fullName evidence="2">Glycosyltransferase family 2 protein</fullName>
        <ecNumber evidence="2">2.4.-.-</ecNumber>
    </submittedName>
</protein>
<dbReference type="EC" id="2.4.-.-" evidence="2"/>
<evidence type="ECO:0000313" key="2">
    <source>
        <dbReference type="EMBL" id="MFC7670077.1"/>
    </source>
</evidence>
<dbReference type="Proteomes" id="UP001596513">
    <property type="component" value="Unassembled WGS sequence"/>
</dbReference>
<evidence type="ECO:0000313" key="3">
    <source>
        <dbReference type="Proteomes" id="UP001596513"/>
    </source>
</evidence>
<gene>
    <name evidence="2" type="ORF">ACFQT0_23930</name>
</gene>
<accession>A0ABW2UB61</accession>
<comment type="caution">
    <text evidence="2">The sequence shown here is derived from an EMBL/GenBank/DDBJ whole genome shotgun (WGS) entry which is preliminary data.</text>
</comment>
<name>A0ABW2UB61_9BACT</name>
<reference evidence="3" key="1">
    <citation type="journal article" date="2019" name="Int. J. Syst. Evol. Microbiol.">
        <title>The Global Catalogue of Microorganisms (GCM) 10K type strain sequencing project: providing services to taxonomists for standard genome sequencing and annotation.</title>
        <authorList>
            <consortium name="The Broad Institute Genomics Platform"/>
            <consortium name="The Broad Institute Genome Sequencing Center for Infectious Disease"/>
            <person name="Wu L."/>
            <person name="Ma J."/>
        </authorList>
    </citation>
    <scope>NUCLEOTIDE SEQUENCE [LARGE SCALE GENOMIC DNA]</scope>
    <source>
        <strain evidence="3">JCM 19635</strain>
    </source>
</reference>
<dbReference type="InterPro" id="IPR029044">
    <property type="entry name" value="Nucleotide-diphossugar_trans"/>
</dbReference>
<evidence type="ECO:0000259" key="1">
    <source>
        <dbReference type="Pfam" id="PF00535"/>
    </source>
</evidence>
<dbReference type="EMBL" id="JBHTEK010000001">
    <property type="protein sequence ID" value="MFC7670077.1"/>
    <property type="molecule type" value="Genomic_DNA"/>
</dbReference>
<proteinExistence type="predicted"/>
<feature type="domain" description="Glycosyltransferase 2-like" evidence="1">
    <location>
        <begin position="12"/>
        <end position="143"/>
    </location>
</feature>
<dbReference type="InterPro" id="IPR050834">
    <property type="entry name" value="Glycosyltransf_2"/>
</dbReference>
<keyword evidence="3" id="KW-1185">Reference proteome</keyword>
<dbReference type="RefSeq" id="WP_380205546.1">
    <property type="nucleotide sequence ID" value="NZ_JBHTEK010000001.1"/>
</dbReference>
<dbReference type="Pfam" id="PF00535">
    <property type="entry name" value="Glycos_transf_2"/>
    <property type="match status" value="1"/>
</dbReference>